<feature type="domain" description="RanBP2-type" evidence="5">
    <location>
        <begin position="12"/>
        <end position="41"/>
    </location>
</feature>
<evidence type="ECO:0000256" key="1">
    <source>
        <dbReference type="ARBA" id="ARBA00022723"/>
    </source>
</evidence>
<organism evidence="6 7">
    <name type="scientific">Candidatus Falkowbacteria bacterium CG10_big_fil_rev_8_21_14_0_10_39_11</name>
    <dbReference type="NCBI Taxonomy" id="1974565"/>
    <lineage>
        <taxon>Bacteria</taxon>
        <taxon>Candidatus Falkowiibacteriota</taxon>
    </lineage>
</organism>
<keyword evidence="3" id="KW-0862">Zinc</keyword>
<comment type="caution">
    <text evidence="6">The sequence shown here is derived from an EMBL/GenBank/DDBJ whole genome shotgun (WGS) entry which is preliminary data.</text>
</comment>
<keyword evidence="1" id="KW-0479">Metal-binding</keyword>
<sequence length="394" mass="45927">MTIIRRRRKYVRETDWSCSSCGTMNKGRVMICKNCSNPKESDETYQPAADRESQPEITDPELLRLAYAGPHLKCPYCQSDVRNIDIHCPSCGSNLGKYQTDNIPESESDTHHKETIEVGGVKTNNQDRQDYDLPRQLATHEVEMAQYQPTKILPQTNWPRYLLIVGLPVILIATFVWLMIFLFAKYDENAIVINISWWRTSAIDQRFVESDENWDDNMPAGAFNVDCDSQQRGTEDCNPHGCDPFPCNPEPCNCKWVKTNKCTDLETGFEECDEEEQCEECFTDTCYKTCYDQCPVYDDWCSYDYHVWREIQRETTRGNDHNEYWHDLQPNGELQRMTQTSGYEVNFSVNEKEYSYEPEDSVDFARFNIGEPWQIRVNRVGSVEPVTRLMSEEP</sequence>
<dbReference type="AlphaFoldDB" id="A0A2H0V399"/>
<dbReference type="EMBL" id="PFAP01000052">
    <property type="protein sequence ID" value="PIR93584.1"/>
    <property type="molecule type" value="Genomic_DNA"/>
</dbReference>
<evidence type="ECO:0000256" key="4">
    <source>
        <dbReference type="SAM" id="Phobius"/>
    </source>
</evidence>
<evidence type="ECO:0000259" key="5">
    <source>
        <dbReference type="PROSITE" id="PS50199"/>
    </source>
</evidence>
<keyword evidence="4" id="KW-0812">Transmembrane</keyword>
<dbReference type="PROSITE" id="PS50199">
    <property type="entry name" value="ZF_RANBP2_2"/>
    <property type="match status" value="1"/>
</dbReference>
<keyword evidence="4" id="KW-1133">Transmembrane helix</keyword>
<evidence type="ECO:0000256" key="3">
    <source>
        <dbReference type="ARBA" id="ARBA00022833"/>
    </source>
</evidence>
<feature type="transmembrane region" description="Helical" evidence="4">
    <location>
        <begin position="161"/>
        <end position="184"/>
    </location>
</feature>
<evidence type="ECO:0000313" key="6">
    <source>
        <dbReference type="EMBL" id="PIR93584.1"/>
    </source>
</evidence>
<dbReference type="GO" id="GO:0008270">
    <property type="term" value="F:zinc ion binding"/>
    <property type="evidence" value="ECO:0007669"/>
    <property type="project" value="UniProtKB-KW"/>
</dbReference>
<keyword evidence="4" id="KW-0472">Membrane</keyword>
<dbReference type="InterPro" id="IPR001876">
    <property type="entry name" value="Znf_RanBP2"/>
</dbReference>
<reference evidence="7" key="1">
    <citation type="submission" date="2017-09" db="EMBL/GenBank/DDBJ databases">
        <title>Depth-based differentiation of microbial function through sediment-hosted aquifers and enrichment of novel symbionts in the deep terrestrial subsurface.</title>
        <authorList>
            <person name="Probst A.J."/>
            <person name="Ladd B."/>
            <person name="Jarett J.K."/>
            <person name="Geller-Mcgrath D.E."/>
            <person name="Sieber C.M.K."/>
            <person name="Emerson J.B."/>
            <person name="Anantharaman K."/>
            <person name="Thomas B.C."/>
            <person name="Malmstrom R."/>
            <person name="Stieglmeier M."/>
            <person name="Klingl A."/>
            <person name="Woyke T."/>
            <person name="Ryan C.M."/>
            <person name="Banfield J.F."/>
        </authorList>
    </citation>
    <scope>NUCLEOTIDE SEQUENCE [LARGE SCALE GENOMIC DNA]</scope>
</reference>
<protein>
    <recommendedName>
        <fullName evidence="5">RanBP2-type domain-containing protein</fullName>
    </recommendedName>
</protein>
<accession>A0A2H0V399</accession>
<evidence type="ECO:0000313" key="7">
    <source>
        <dbReference type="Proteomes" id="UP000229901"/>
    </source>
</evidence>
<dbReference type="Proteomes" id="UP000229901">
    <property type="component" value="Unassembled WGS sequence"/>
</dbReference>
<dbReference type="SMART" id="SM00547">
    <property type="entry name" value="ZnF_RBZ"/>
    <property type="match status" value="1"/>
</dbReference>
<dbReference type="PROSITE" id="PS01358">
    <property type="entry name" value="ZF_RANBP2_1"/>
    <property type="match status" value="1"/>
</dbReference>
<dbReference type="SUPFAM" id="SSF90209">
    <property type="entry name" value="Ran binding protein zinc finger-like"/>
    <property type="match status" value="1"/>
</dbReference>
<proteinExistence type="predicted"/>
<keyword evidence="2" id="KW-0863">Zinc-finger</keyword>
<name>A0A2H0V399_9BACT</name>
<dbReference type="InterPro" id="IPR036443">
    <property type="entry name" value="Znf_RanBP2_sf"/>
</dbReference>
<gene>
    <name evidence="6" type="ORF">COT97_05860</name>
</gene>
<evidence type="ECO:0000256" key="2">
    <source>
        <dbReference type="ARBA" id="ARBA00022771"/>
    </source>
</evidence>